<evidence type="ECO:0000256" key="1">
    <source>
        <dbReference type="ARBA" id="ARBA00004123"/>
    </source>
</evidence>
<evidence type="ECO:0000256" key="2">
    <source>
        <dbReference type="ARBA" id="ARBA00004496"/>
    </source>
</evidence>
<name>A0A1E4TY91_PACTA</name>
<accession>A0A1E4TY91</accession>
<dbReference type="GO" id="GO:0006508">
    <property type="term" value="P:proteolysis"/>
    <property type="evidence" value="ECO:0007669"/>
    <property type="project" value="UniProtKB-KW"/>
</dbReference>
<evidence type="ECO:0000256" key="8">
    <source>
        <dbReference type="ARBA" id="ARBA00022723"/>
    </source>
</evidence>
<dbReference type="FunFam" id="3.40.140.10:FF:000203">
    <property type="entry name" value="COP9 signalosome complex subunit 5"/>
    <property type="match status" value="1"/>
</dbReference>
<keyword evidence="7" id="KW-0645">Protease</keyword>
<gene>
    <name evidence="16" type="ORF">PACTADRAFT_20899</name>
</gene>
<feature type="domain" description="MPN" evidence="15">
    <location>
        <begin position="25"/>
        <end position="162"/>
    </location>
</feature>
<dbReference type="InterPro" id="IPR050242">
    <property type="entry name" value="JAMM_MPN+_peptidase_M67A"/>
</dbReference>
<feature type="non-terminal residue" evidence="16">
    <location>
        <position position="250"/>
    </location>
</feature>
<dbReference type="AlphaFoldDB" id="A0A1E4TY91"/>
<organism evidence="16 17">
    <name type="scientific">Pachysolen tannophilus NRRL Y-2460</name>
    <dbReference type="NCBI Taxonomy" id="669874"/>
    <lineage>
        <taxon>Eukaryota</taxon>
        <taxon>Fungi</taxon>
        <taxon>Dikarya</taxon>
        <taxon>Ascomycota</taxon>
        <taxon>Saccharomycotina</taxon>
        <taxon>Pichiomycetes</taxon>
        <taxon>Pachysolenaceae</taxon>
        <taxon>Pachysolen</taxon>
    </lineage>
</organism>
<keyword evidence="13" id="KW-0539">Nucleus</keyword>
<dbReference type="EMBL" id="KV454012">
    <property type="protein sequence ID" value="ODV96715.1"/>
    <property type="molecule type" value="Genomic_DNA"/>
</dbReference>
<evidence type="ECO:0000259" key="15">
    <source>
        <dbReference type="PROSITE" id="PS50249"/>
    </source>
</evidence>
<dbReference type="Proteomes" id="UP000094236">
    <property type="component" value="Unassembled WGS sequence"/>
</dbReference>
<dbReference type="OrthoDB" id="605656at2759"/>
<dbReference type="GO" id="GO:0008237">
    <property type="term" value="F:metallopeptidase activity"/>
    <property type="evidence" value="ECO:0007669"/>
    <property type="project" value="UniProtKB-KW"/>
</dbReference>
<dbReference type="Pfam" id="PF01398">
    <property type="entry name" value="JAB"/>
    <property type="match status" value="1"/>
</dbReference>
<feature type="non-terminal residue" evidence="16">
    <location>
        <position position="1"/>
    </location>
</feature>
<sequence>YSSLSSKKLVSNQPWKEDVNYFETAYISSLALLKMTMHARSGGSIEIMGMMTGKIFENSIVVMDCYPLPVEGTETRVNAQSEGYEFMVQYLDNLKKLNRFENIVGWYHSHPGYGCWLSGIDVATQSLNQQFQDPYLAVVIDPERTMANKRVEIGAFRTYPENSNNNANNDNDKNNNPRRGSVPLSKLNDFGVHHDRYYSLDVKFFKSDIDSKFMSNLYDNKYWSSELLNKETNEMYEKEVEAILDISAKL</sequence>
<evidence type="ECO:0000256" key="3">
    <source>
        <dbReference type="ARBA" id="ARBA00006008"/>
    </source>
</evidence>
<evidence type="ECO:0000313" key="17">
    <source>
        <dbReference type="Proteomes" id="UP000094236"/>
    </source>
</evidence>
<evidence type="ECO:0000256" key="6">
    <source>
        <dbReference type="ARBA" id="ARBA00022490"/>
    </source>
</evidence>
<dbReference type="GO" id="GO:0046872">
    <property type="term" value="F:metal ion binding"/>
    <property type="evidence" value="ECO:0007669"/>
    <property type="project" value="UniProtKB-KW"/>
</dbReference>
<evidence type="ECO:0000256" key="9">
    <source>
        <dbReference type="ARBA" id="ARBA00022790"/>
    </source>
</evidence>
<dbReference type="PROSITE" id="PS50249">
    <property type="entry name" value="MPN"/>
    <property type="match status" value="1"/>
</dbReference>
<comment type="similarity">
    <text evidence="3">Belongs to the peptidase M67A family. CSN5 subfamily.</text>
</comment>
<evidence type="ECO:0000256" key="4">
    <source>
        <dbReference type="ARBA" id="ARBA00011098"/>
    </source>
</evidence>
<dbReference type="GO" id="GO:0019784">
    <property type="term" value="F:deNEDDylase activity"/>
    <property type="evidence" value="ECO:0007669"/>
    <property type="project" value="EnsemblFungi"/>
</dbReference>
<keyword evidence="10" id="KW-0378">Hydrolase</keyword>
<dbReference type="GO" id="GO:0000338">
    <property type="term" value="P:protein deneddylation"/>
    <property type="evidence" value="ECO:0007669"/>
    <property type="project" value="EnsemblFungi"/>
</dbReference>
<keyword evidence="17" id="KW-1185">Reference proteome</keyword>
<keyword evidence="11" id="KW-0862">Zinc</keyword>
<evidence type="ECO:0000256" key="13">
    <source>
        <dbReference type="ARBA" id="ARBA00023242"/>
    </source>
</evidence>
<comment type="subcellular location">
    <subcellularLocation>
        <location evidence="2">Cytoplasm</location>
    </subcellularLocation>
    <subcellularLocation>
        <location evidence="1">Nucleus</location>
    </subcellularLocation>
</comment>
<feature type="region of interest" description="Disordered" evidence="14">
    <location>
        <begin position="157"/>
        <end position="185"/>
    </location>
</feature>
<reference evidence="17" key="1">
    <citation type="submission" date="2016-05" db="EMBL/GenBank/DDBJ databases">
        <title>Comparative genomics of biotechnologically important yeasts.</title>
        <authorList>
            <consortium name="DOE Joint Genome Institute"/>
            <person name="Riley R."/>
            <person name="Haridas S."/>
            <person name="Wolfe K.H."/>
            <person name="Lopes M.R."/>
            <person name="Hittinger C.T."/>
            <person name="Goker M."/>
            <person name="Salamov A."/>
            <person name="Wisecaver J."/>
            <person name="Long T.M."/>
            <person name="Aerts A.L."/>
            <person name="Barry K."/>
            <person name="Choi C."/>
            <person name="Clum A."/>
            <person name="Coughlan A.Y."/>
            <person name="Deshpande S."/>
            <person name="Douglass A.P."/>
            <person name="Hanson S.J."/>
            <person name="Klenk H.-P."/>
            <person name="Labutti K."/>
            <person name="Lapidus A."/>
            <person name="Lindquist E."/>
            <person name="Lipzen A."/>
            <person name="Meier-Kolthoff J.P."/>
            <person name="Ohm R.A."/>
            <person name="Otillar R.P."/>
            <person name="Pangilinan J."/>
            <person name="Peng Y."/>
            <person name="Rokas A."/>
            <person name="Rosa C.A."/>
            <person name="Scheuner C."/>
            <person name="Sibirny A.A."/>
            <person name="Slot J.C."/>
            <person name="Stielow J.B."/>
            <person name="Sun H."/>
            <person name="Kurtzman C.P."/>
            <person name="Blackwell M."/>
            <person name="Grigoriev I.V."/>
            <person name="Jeffries T.W."/>
        </authorList>
    </citation>
    <scope>NUCLEOTIDE SEQUENCE [LARGE SCALE GENOMIC DNA]</scope>
    <source>
        <strain evidence="17">NRRL Y-2460</strain>
    </source>
</reference>
<dbReference type="InterPro" id="IPR037518">
    <property type="entry name" value="MPN"/>
</dbReference>
<evidence type="ECO:0000256" key="10">
    <source>
        <dbReference type="ARBA" id="ARBA00022801"/>
    </source>
</evidence>
<evidence type="ECO:0000256" key="12">
    <source>
        <dbReference type="ARBA" id="ARBA00023049"/>
    </source>
</evidence>
<comment type="subunit">
    <text evidence="4">Component of the COP9 signalosome (CSN) complex.</text>
</comment>
<evidence type="ECO:0000256" key="7">
    <source>
        <dbReference type="ARBA" id="ARBA00022670"/>
    </source>
</evidence>
<evidence type="ECO:0000256" key="5">
    <source>
        <dbReference type="ARBA" id="ARBA00014880"/>
    </source>
</evidence>
<evidence type="ECO:0000256" key="14">
    <source>
        <dbReference type="SAM" id="MobiDB-lite"/>
    </source>
</evidence>
<keyword evidence="12" id="KW-0482">Metalloprotease</keyword>
<keyword evidence="8" id="KW-0479">Metal-binding</keyword>
<dbReference type="SUPFAM" id="SSF102712">
    <property type="entry name" value="JAB1/MPN domain"/>
    <property type="match status" value="1"/>
</dbReference>
<proteinExistence type="inferred from homology"/>
<evidence type="ECO:0000313" key="16">
    <source>
        <dbReference type="EMBL" id="ODV96715.1"/>
    </source>
</evidence>
<dbReference type="GO" id="GO:0005737">
    <property type="term" value="C:cytoplasm"/>
    <property type="evidence" value="ECO:0007669"/>
    <property type="project" value="UniProtKB-SubCell"/>
</dbReference>
<dbReference type="STRING" id="669874.A0A1E4TY91"/>
<protein>
    <recommendedName>
        <fullName evidence="5">COP9 signalosome complex subunit 5</fullName>
    </recommendedName>
</protein>
<evidence type="ECO:0000256" key="11">
    <source>
        <dbReference type="ARBA" id="ARBA00022833"/>
    </source>
</evidence>
<dbReference type="InterPro" id="IPR000555">
    <property type="entry name" value="JAMM/MPN+_dom"/>
</dbReference>
<dbReference type="Gene3D" id="3.40.140.10">
    <property type="entry name" value="Cytidine Deaminase, domain 2"/>
    <property type="match status" value="1"/>
</dbReference>
<keyword evidence="6" id="KW-0963">Cytoplasm</keyword>
<dbReference type="GO" id="GO:0008180">
    <property type="term" value="C:COP9 signalosome"/>
    <property type="evidence" value="ECO:0007669"/>
    <property type="project" value="UniProtKB-KW"/>
</dbReference>
<dbReference type="PANTHER" id="PTHR10410">
    <property type="entry name" value="EUKARYOTIC TRANSLATION INITIATION FACTOR 3 -RELATED"/>
    <property type="match status" value="1"/>
</dbReference>
<dbReference type="CDD" id="cd08069">
    <property type="entry name" value="MPN_RPN11_CSN5"/>
    <property type="match status" value="1"/>
</dbReference>
<dbReference type="SMART" id="SM00232">
    <property type="entry name" value="JAB_MPN"/>
    <property type="match status" value="1"/>
</dbReference>
<keyword evidence="9" id="KW-0736">Signalosome</keyword>